<keyword evidence="4" id="KW-0521">NADP</keyword>
<feature type="domain" description="FAD/NAD(P)-binding" evidence="13">
    <location>
        <begin position="35"/>
        <end position="352"/>
    </location>
</feature>
<evidence type="ECO:0000256" key="6">
    <source>
        <dbReference type="ARBA" id="ARBA00023157"/>
    </source>
</evidence>
<keyword evidence="11" id="KW-0812">Transmembrane</keyword>
<dbReference type="Gene3D" id="3.50.50.60">
    <property type="entry name" value="FAD/NAD(P)-binding domain"/>
    <property type="match status" value="2"/>
</dbReference>
<proteinExistence type="inferred from homology"/>
<dbReference type="Pfam" id="PF07992">
    <property type="entry name" value="Pyr_redox_2"/>
    <property type="match status" value="1"/>
</dbReference>
<evidence type="ECO:0000256" key="1">
    <source>
        <dbReference type="ARBA" id="ARBA00007532"/>
    </source>
</evidence>
<comment type="cofactor">
    <cofactor evidence="8">
        <name>FAD</name>
        <dbReference type="ChEBI" id="CHEBI:57692"/>
    </cofactor>
    <text evidence="8">Binds 1 FAD per subunit.</text>
</comment>
<dbReference type="InterPro" id="IPR023753">
    <property type="entry name" value="FAD/NAD-binding_dom"/>
</dbReference>
<dbReference type="NCBIfam" id="NF004991">
    <property type="entry name" value="PRK06370.1-3"/>
    <property type="match status" value="1"/>
</dbReference>
<evidence type="ECO:0000256" key="9">
    <source>
        <dbReference type="PIRSR" id="PIRSR000350-4"/>
    </source>
</evidence>
<dbReference type="GO" id="GO:0003955">
    <property type="term" value="F:NAD(P)H dehydrogenase (quinone) activity"/>
    <property type="evidence" value="ECO:0007669"/>
    <property type="project" value="TreeGrafter"/>
</dbReference>
<keyword evidence="11" id="KW-1133">Transmembrane helix</keyword>
<keyword evidence="3 8" id="KW-0274">FAD</keyword>
<keyword evidence="11" id="KW-0472">Membrane</keyword>
<feature type="binding site" evidence="8">
    <location>
        <begin position="208"/>
        <end position="215"/>
    </location>
    <ligand>
        <name>NAD(+)</name>
        <dbReference type="ChEBI" id="CHEBI:57540"/>
    </ligand>
</feature>
<name>A0A928VQ40_9CYAN</name>
<organism evidence="14 15">
    <name type="scientific">Romeriopsis navalis LEGE 11480</name>
    <dbReference type="NCBI Taxonomy" id="2777977"/>
    <lineage>
        <taxon>Bacteria</taxon>
        <taxon>Bacillati</taxon>
        <taxon>Cyanobacteriota</taxon>
        <taxon>Cyanophyceae</taxon>
        <taxon>Leptolyngbyales</taxon>
        <taxon>Leptolyngbyaceae</taxon>
        <taxon>Romeriopsis</taxon>
        <taxon>Romeriopsis navalis</taxon>
    </lineage>
</organism>
<evidence type="ECO:0000259" key="12">
    <source>
        <dbReference type="Pfam" id="PF02852"/>
    </source>
</evidence>
<evidence type="ECO:0000256" key="4">
    <source>
        <dbReference type="ARBA" id="ARBA00022857"/>
    </source>
</evidence>
<evidence type="ECO:0000256" key="10">
    <source>
        <dbReference type="RuleBase" id="RU003691"/>
    </source>
</evidence>
<feature type="binding site" evidence="8">
    <location>
        <position position="83"/>
    </location>
    <ligand>
        <name>FAD</name>
        <dbReference type="ChEBI" id="CHEBI:57692"/>
    </ligand>
</feature>
<dbReference type="FunFam" id="3.30.390.30:FF:000001">
    <property type="entry name" value="Dihydrolipoyl dehydrogenase"/>
    <property type="match status" value="1"/>
</dbReference>
<dbReference type="SUPFAM" id="SSF51905">
    <property type="entry name" value="FAD/NAD(P)-binding domain"/>
    <property type="match status" value="1"/>
</dbReference>
<dbReference type="AlphaFoldDB" id="A0A928VQ40"/>
<dbReference type="InterPro" id="IPR012999">
    <property type="entry name" value="Pyr_OxRdtase_I_AS"/>
</dbReference>
<dbReference type="InterPro" id="IPR001100">
    <property type="entry name" value="Pyr_nuc-diS_OxRdtase"/>
</dbReference>
<feature type="domain" description="Pyridine nucleotide-disulphide oxidoreductase dimerisation" evidence="12">
    <location>
        <begin position="378"/>
        <end position="487"/>
    </location>
</feature>
<evidence type="ECO:0000256" key="3">
    <source>
        <dbReference type="ARBA" id="ARBA00022827"/>
    </source>
</evidence>
<feature type="disulfide bond" description="Redox-active" evidence="9">
    <location>
        <begin position="74"/>
        <end position="79"/>
    </location>
</feature>
<feature type="binding site" evidence="8">
    <location>
        <position position="298"/>
    </location>
    <ligand>
        <name>NAD(+)</name>
        <dbReference type="ChEBI" id="CHEBI:57540"/>
    </ligand>
</feature>
<evidence type="ECO:0000313" key="14">
    <source>
        <dbReference type="EMBL" id="MBE9031692.1"/>
    </source>
</evidence>
<dbReference type="FunFam" id="3.50.50.60:FF:000379">
    <property type="entry name" value="Mercuric reductase"/>
    <property type="match status" value="1"/>
</dbReference>
<dbReference type="InterPro" id="IPR016156">
    <property type="entry name" value="FAD/NAD-linked_Rdtase_dimer_sf"/>
</dbReference>
<dbReference type="InterPro" id="IPR004099">
    <property type="entry name" value="Pyr_nucl-diS_OxRdtase_dimer"/>
</dbReference>
<dbReference type="PANTHER" id="PTHR43014:SF2">
    <property type="entry name" value="MERCURIC REDUCTASE"/>
    <property type="match status" value="1"/>
</dbReference>
<dbReference type="Pfam" id="PF02852">
    <property type="entry name" value="Pyr_redox_dim"/>
    <property type="match status" value="1"/>
</dbReference>
<feature type="binding site" evidence="8">
    <location>
        <position position="147"/>
    </location>
    <ligand>
        <name>FAD</name>
        <dbReference type="ChEBI" id="CHEBI:57692"/>
    </ligand>
</feature>
<evidence type="ECO:0000256" key="8">
    <source>
        <dbReference type="PIRSR" id="PIRSR000350-3"/>
    </source>
</evidence>
<dbReference type="EMBL" id="JADEXQ010000072">
    <property type="protein sequence ID" value="MBE9031692.1"/>
    <property type="molecule type" value="Genomic_DNA"/>
</dbReference>
<evidence type="ECO:0000313" key="15">
    <source>
        <dbReference type="Proteomes" id="UP000625316"/>
    </source>
</evidence>
<evidence type="ECO:0000256" key="11">
    <source>
        <dbReference type="SAM" id="Phobius"/>
    </source>
</evidence>
<evidence type="ECO:0000256" key="7">
    <source>
        <dbReference type="ARBA" id="ARBA00023284"/>
    </source>
</evidence>
<dbReference type="SUPFAM" id="SSF55424">
    <property type="entry name" value="FAD/NAD-linked reductases, dimerisation (C-terminal) domain"/>
    <property type="match status" value="1"/>
</dbReference>
<keyword evidence="8" id="KW-0547">Nucleotide-binding</keyword>
<feature type="binding site" evidence="8">
    <location>
        <position position="339"/>
    </location>
    <ligand>
        <name>FAD</name>
        <dbReference type="ChEBI" id="CHEBI:57692"/>
    </ligand>
</feature>
<dbReference type="PIRSF" id="PIRSF000350">
    <property type="entry name" value="Mercury_reductase_MerA"/>
    <property type="match status" value="1"/>
</dbReference>
<reference evidence="14" key="1">
    <citation type="submission" date="2020-10" db="EMBL/GenBank/DDBJ databases">
        <authorList>
            <person name="Castelo-Branco R."/>
            <person name="Eusebio N."/>
            <person name="Adriana R."/>
            <person name="Vieira A."/>
            <person name="Brugerolle De Fraissinette N."/>
            <person name="Rezende De Castro R."/>
            <person name="Schneider M.P."/>
            <person name="Vasconcelos V."/>
            <person name="Leao P.N."/>
        </authorList>
    </citation>
    <scope>NUCLEOTIDE SEQUENCE</scope>
    <source>
        <strain evidence="14">LEGE 11480</strain>
    </source>
</reference>
<keyword evidence="6" id="KW-1015">Disulfide bond</keyword>
<evidence type="ECO:0000256" key="5">
    <source>
        <dbReference type="ARBA" id="ARBA00023002"/>
    </source>
</evidence>
<keyword evidence="2 10" id="KW-0285">Flavoprotein</keyword>
<keyword evidence="8" id="KW-0520">NAD</keyword>
<comment type="similarity">
    <text evidence="1 10">Belongs to the class-I pyridine nucleotide-disulfide oxidoreductase family.</text>
</comment>
<feature type="transmembrane region" description="Helical" evidence="11">
    <location>
        <begin position="37"/>
        <end position="60"/>
    </location>
</feature>
<dbReference type="GO" id="GO:0016668">
    <property type="term" value="F:oxidoreductase activity, acting on a sulfur group of donors, NAD(P) as acceptor"/>
    <property type="evidence" value="ECO:0007669"/>
    <property type="project" value="InterPro"/>
</dbReference>
<dbReference type="Gene3D" id="3.30.390.30">
    <property type="match status" value="1"/>
</dbReference>
<gene>
    <name evidence="14" type="ORF">IQ266_18320</name>
</gene>
<keyword evidence="15" id="KW-1185">Reference proteome</keyword>
<dbReference type="Proteomes" id="UP000625316">
    <property type="component" value="Unassembled WGS sequence"/>
</dbReference>
<comment type="caution">
    <text evidence="14">The sequence shown here is derived from an EMBL/GenBank/DDBJ whole genome shotgun (WGS) entry which is preliminary data.</text>
</comment>
<accession>A0A928VQ40</accession>
<dbReference type="PRINTS" id="PR00368">
    <property type="entry name" value="FADPNR"/>
</dbReference>
<dbReference type="PROSITE" id="PS00076">
    <property type="entry name" value="PYRIDINE_REDOX_1"/>
    <property type="match status" value="1"/>
</dbReference>
<dbReference type="PANTHER" id="PTHR43014">
    <property type="entry name" value="MERCURIC REDUCTASE"/>
    <property type="match status" value="1"/>
</dbReference>
<dbReference type="GO" id="GO:0050660">
    <property type="term" value="F:flavin adenine dinucleotide binding"/>
    <property type="evidence" value="ECO:0007669"/>
    <property type="project" value="TreeGrafter"/>
</dbReference>
<keyword evidence="7 10" id="KW-0676">Redox-active center</keyword>
<dbReference type="InterPro" id="IPR036188">
    <property type="entry name" value="FAD/NAD-bd_sf"/>
</dbReference>
<keyword evidence="5 10" id="KW-0560">Oxidoreductase</keyword>
<dbReference type="RefSeq" id="WP_264326518.1">
    <property type="nucleotide sequence ID" value="NZ_JADEXQ010000072.1"/>
</dbReference>
<evidence type="ECO:0000256" key="2">
    <source>
        <dbReference type="ARBA" id="ARBA00022630"/>
    </source>
</evidence>
<sequence length="510" mass="54560">MPDTVTVLPVDQYNQTLVNHVHPNDWQNPTPVDQYDLVVIGAGTAGLVVAAGSAGLGIGLKIALIEKHLMGGDCLNVGCVPSKCLISSARVVGDAWDADRLGVHVPTTEVNFPAVMERMRKVRSGISHHDSVQRFADLGIDVYLGGGKFVDDQTVEVGGAQLKFKKAVIATGARAVRPNIPGLEAAGFLTNETVFSLTECPPRLAVIGGGPIGCELAQSFHRLGSKVVLLHKNGHILDKEDPDAAEIIQKKLLEEGMQLELGMQIQKVDVTPAGKVLTFKQNGETKTVTVDEILVGAGRQPNVESLNLEAIGVEYHPRKGVLVNDNLQTNNPKIYAAGDICMNWKFTHAADSAAQIVIKNALFAPFGMGKSKLSDLIMPWVTFTAPEVAHVGLYESQAKEKGIATKQISVPFSTVDRAIADAEETGFVKVLLKEGSDEILGATIVAAHAGEMISEITLAMTNKIGLGKFASVIHPYPTQAEAIKKAAGLYRKGLLTPRTKKILKFLNKLA</sequence>
<evidence type="ECO:0000259" key="13">
    <source>
        <dbReference type="Pfam" id="PF07992"/>
    </source>
</evidence>
<protein>
    <submittedName>
        <fullName evidence="14">Mercuric reductase</fullName>
    </submittedName>
</protein>
<dbReference type="PRINTS" id="PR00411">
    <property type="entry name" value="PNDRDTASEI"/>
</dbReference>